<proteinExistence type="predicted"/>
<feature type="compositionally biased region" description="Basic and acidic residues" evidence="1">
    <location>
        <begin position="99"/>
        <end position="108"/>
    </location>
</feature>
<dbReference type="EMBL" id="CAUJNA010002154">
    <property type="protein sequence ID" value="CAJ1390830.1"/>
    <property type="molecule type" value="Genomic_DNA"/>
</dbReference>
<evidence type="ECO:0000313" key="3">
    <source>
        <dbReference type="Proteomes" id="UP001178507"/>
    </source>
</evidence>
<evidence type="ECO:0000256" key="1">
    <source>
        <dbReference type="SAM" id="MobiDB-lite"/>
    </source>
</evidence>
<organism evidence="2 3">
    <name type="scientific">Effrenium voratum</name>
    <dbReference type="NCBI Taxonomy" id="2562239"/>
    <lineage>
        <taxon>Eukaryota</taxon>
        <taxon>Sar</taxon>
        <taxon>Alveolata</taxon>
        <taxon>Dinophyceae</taxon>
        <taxon>Suessiales</taxon>
        <taxon>Symbiodiniaceae</taxon>
        <taxon>Effrenium</taxon>
    </lineage>
</organism>
<feature type="compositionally biased region" description="Acidic residues" evidence="1">
    <location>
        <begin position="47"/>
        <end position="57"/>
    </location>
</feature>
<feature type="region of interest" description="Disordered" evidence="1">
    <location>
        <begin position="88"/>
        <end position="108"/>
    </location>
</feature>
<gene>
    <name evidence="2" type="ORF">EVOR1521_LOCUS16141</name>
</gene>
<comment type="caution">
    <text evidence="2">The sequence shown here is derived from an EMBL/GenBank/DDBJ whole genome shotgun (WGS) entry which is preliminary data.</text>
</comment>
<feature type="compositionally biased region" description="Low complexity" evidence="1">
    <location>
        <begin position="58"/>
        <end position="67"/>
    </location>
</feature>
<sequence>EKAEKMAKTLIAATLRQREKDTKKKQKKASSSRGRGRGHGGQPELLAEAEDEAEAEDGAAAAQLLQQAERDQSKVDALLVEHMSKFELPKHVPLTRVSSTEEKQSRSA</sequence>
<evidence type="ECO:0000313" key="2">
    <source>
        <dbReference type="EMBL" id="CAJ1390830.1"/>
    </source>
</evidence>
<feature type="region of interest" description="Disordered" evidence="1">
    <location>
        <begin position="1"/>
        <end position="70"/>
    </location>
</feature>
<protein>
    <submittedName>
        <fullName evidence="2">Uncharacterized protein</fullName>
    </submittedName>
</protein>
<feature type="compositionally biased region" description="Basic residues" evidence="1">
    <location>
        <begin position="23"/>
        <end position="38"/>
    </location>
</feature>
<keyword evidence="3" id="KW-1185">Reference proteome</keyword>
<dbReference type="Proteomes" id="UP001178507">
    <property type="component" value="Unassembled WGS sequence"/>
</dbReference>
<feature type="non-terminal residue" evidence="2">
    <location>
        <position position="108"/>
    </location>
</feature>
<accession>A0AA36N509</accession>
<dbReference type="AlphaFoldDB" id="A0AA36N509"/>
<feature type="non-terminal residue" evidence="2">
    <location>
        <position position="1"/>
    </location>
</feature>
<name>A0AA36N509_9DINO</name>
<reference evidence="2" key="1">
    <citation type="submission" date="2023-08" db="EMBL/GenBank/DDBJ databases">
        <authorList>
            <person name="Chen Y."/>
            <person name="Shah S."/>
            <person name="Dougan E. K."/>
            <person name="Thang M."/>
            <person name="Chan C."/>
        </authorList>
    </citation>
    <scope>NUCLEOTIDE SEQUENCE</scope>
</reference>